<dbReference type="Gene3D" id="3.30.70.270">
    <property type="match status" value="1"/>
</dbReference>
<dbReference type="AlphaFoldDB" id="A0AAE0ZY99"/>
<dbReference type="EMBL" id="JAWDGP010003079">
    <property type="protein sequence ID" value="KAK3777487.1"/>
    <property type="molecule type" value="Genomic_DNA"/>
</dbReference>
<protein>
    <recommendedName>
        <fullName evidence="5">Reverse transcriptase domain-containing protein</fullName>
    </recommendedName>
</protein>
<dbReference type="InterPro" id="IPR000477">
    <property type="entry name" value="RT_dom"/>
</dbReference>
<dbReference type="PANTHER" id="PTHR24559:SF444">
    <property type="entry name" value="REVERSE TRANSCRIPTASE DOMAIN-CONTAINING PROTEIN"/>
    <property type="match status" value="1"/>
</dbReference>
<accession>A0AAE0ZY99</accession>
<evidence type="ECO:0000259" key="2">
    <source>
        <dbReference type="Pfam" id="PF23055"/>
    </source>
</evidence>
<keyword evidence="4" id="KW-1185">Reference proteome</keyword>
<dbReference type="Pfam" id="PF23055">
    <property type="entry name" value="DUF7041"/>
    <property type="match status" value="1"/>
</dbReference>
<dbReference type="Pfam" id="PF00078">
    <property type="entry name" value="RVT_1"/>
    <property type="match status" value="1"/>
</dbReference>
<dbReference type="InterPro" id="IPR043502">
    <property type="entry name" value="DNA/RNA_pol_sf"/>
</dbReference>
<reference evidence="3" key="1">
    <citation type="journal article" date="2023" name="G3 (Bethesda)">
        <title>A reference genome for the long-term kleptoplast-retaining sea slug Elysia crispata morphotype clarki.</title>
        <authorList>
            <person name="Eastman K.E."/>
            <person name="Pendleton A.L."/>
            <person name="Shaikh M.A."/>
            <person name="Suttiyut T."/>
            <person name="Ogas R."/>
            <person name="Tomko P."/>
            <person name="Gavelis G."/>
            <person name="Widhalm J.R."/>
            <person name="Wisecaver J.H."/>
        </authorList>
    </citation>
    <scope>NUCLEOTIDE SEQUENCE</scope>
    <source>
        <strain evidence="3">ECLA1</strain>
    </source>
</reference>
<dbReference type="Proteomes" id="UP001283361">
    <property type="component" value="Unassembled WGS sequence"/>
</dbReference>
<evidence type="ECO:0000259" key="1">
    <source>
        <dbReference type="Pfam" id="PF00078"/>
    </source>
</evidence>
<evidence type="ECO:0008006" key="5">
    <source>
        <dbReference type="Google" id="ProtNLM"/>
    </source>
</evidence>
<proteinExistence type="predicted"/>
<dbReference type="InterPro" id="IPR055469">
    <property type="entry name" value="DUF7041"/>
</dbReference>
<evidence type="ECO:0000313" key="4">
    <source>
        <dbReference type="Proteomes" id="UP001283361"/>
    </source>
</evidence>
<name>A0AAE0ZY99_9GAST</name>
<dbReference type="InterPro" id="IPR043128">
    <property type="entry name" value="Rev_trsase/Diguanyl_cyclase"/>
</dbReference>
<dbReference type="SUPFAM" id="SSF56672">
    <property type="entry name" value="DNA/RNA polymerases"/>
    <property type="match status" value="1"/>
</dbReference>
<dbReference type="InterPro" id="IPR053134">
    <property type="entry name" value="RNA-dir_DNA_polymerase"/>
</dbReference>
<organism evidence="3 4">
    <name type="scientific">Elysia crispata</name>
    <name type="common">lettuce slug</name>
    <dbReference type="NCBI Taxonomy" id="231223"/>
    <lineage>
        <taxon>Eukaryota</taxon>
        <taxon>Metazoa</taxon>
        <taxon>Spiralia</taxon>
        <taxon>Lophotrochozoa</taxon>
        <taxon>Mollusca</taxon>
        <taxon>Gastropoda</taxon>
        <taxon>Heterobranchia</taxon>
        <taxon>Euthyneura</taxon>
        <taxon>Panpulmonata</taxon>
        <taxon>Sacoglossa</taxon>
        <taxon>Placobranchoidea</taxon>
        <taxon>Plakobranchidae</taxon>
        <taxon>Elysia</taxon>
    </lineage>
</organism>
<evidence type="ECO:0000313" key="3">
    <source>
        <dbReference type="EMBL" id="KAK3777487.1"/>
    </source>
</evidence>
<gene>
    <name evidence="3" type="ORF">RRG08_032590</name>
</gene>
<dbReference type="Gene3D" id="3.10.10.10">
    <property type="entry name" value="HIV Type 1 Reverse Transcriptase, subunit A, domain 1"/>
    <property type="match status" value="1"/>
</dbReference>
<sequence length="209" mass="23069">MSIEAVALKLPTFWTTCPLAWFAQTEAQFALRNLSSDDTRYFHVVAGLDSQTATRALSVIASPPLTNKYEALKSFLCSAFGLLETERANTLLDLSGLAIAKKEFSEMEKMGIIRKSSSPWASPLHMVSKPNGGWRPCGGYRKLNDVTAPDRYPIPHIHDFSSSLKGKTIFSKIELVRGYHQIPVASEDIPKTAVITPFGLWNFCGCLSV</sequence>
<feature type="domain" description="Reverse transcriptase" evidence="1">
    <location>
        <begin position="128"/>
        <end position="197"/>
    </location>
</feature>
<dbReference type="PANTHER" id="PTHR24559">
    <property type="entry name" value="TRANSPOSON TY3-I GAG-POL POLYPROTEIN"/>
    <property type="match status" value="1"/>
</dbReference>
<feature type="domain" description="DUF7041" evidence="2">
    <location>
        <begin position="10"/>
        <end position="91"/>
    </location>
</feature>
<dbReference type="CDD" id="cd01647">
    <property type="entry name" value="RT_LTR"/>
    <property type="match status" value="1"/>
</dbReference>
<comment type="caution">
    <text evidence="3">The sequence shown here is derived from an EMBL/GenBank/DDBJ whole genome shotgun (WGS) entry which is preliminary data.</text>
</comment>